<evidence type="ECO:0000256" key="4">
    <source>
        <dbReference type="ARBA" id="ARBA00022993"/>
    </source>
</evidence>
<name>A0A1G4G335_9BACT</name>
<dbReference type="PANTHER" id="PTHR10695">
    <property type="entry name" value="DEPHOSPHO-COA KINASE-RELATED"/>
    <property type="match status" value="1"/>
</dbReference>
<dbReference type="Gene3D" id="3.40.50.300">
    <property type="entry name" value="P-loop containing nucleotide triphosphate hydrolases"/>
    <property type="match status" value="1"/>
</dbReference>
<dbReference type="CDD" id="cd02022">
    <property type="entry name" value="DPCK"/>
    <property type="match status" value="1"/>
</dbReference>
<comment type="subcellular location">
    <subcellularLocation>
        <location evidence="5">Cytoplasm</location>
    </subcellularLocation>
</comment>
<protein>
    <recommendedName>
        <fullName evidence="5 6">Dephospho-CoA kinase</fullName>
        <ecNumber evidence="5 6">2.7.1.24</ecNumber>
    </recommendedName>
    <alternativeName>
        <fullName evidence="5">Dephosphocoenzyme A kinase</fullName>
    </alternativeName>
</protein>
<evidence type="ECO:0000313" key="8">
    <source>
        <dbReference type="Proteomes" id="UP000178485"/>
    </source>
</evidence>
<dbReference type="STRING" id="1642646.ING2E5A_0055"/>
<dbReference type="AlphaFoldDB" id="A0A1G4G335"/>
<dbReference type="GO" id="GO:0005524">
    <property type="term" value="F:ATP binding"/>
    <property type="evidence" value="ECO:0007669"/>
    <property type="project" value="UniProtKB-UniRule"/>
</dbReference>
<feature type="binding site" evidence="5">
    <location>
        <begin position="13"/>
        <end position="18"/>
    </location>
    <ligand>
        <name>ATP</name>
        <dbReference type="ChEBI" id="CHEBI:30616"/>
    </ligand>
</feature>
<evidence type="ECO:0000256" key="3">
    <source>
        <dbReference type="ARBA" id="ARBA00022840"/>
    </source>
</evidence>
<keyword evidence="3 5" id="KW-0067">ATP-binding</keyword>
<dbReference type="UniPathway" id="UPA00241">
    <property type="reaction ID" value="UER00356"/>
</dbReference>
<keyword evidence="5 7" id="KW-0808">Transferase</keyword>
<dbReference type="KEGG" id="pmuc:ING2E5A_0055"/>
<dbReference type="PROSITE" id="PS51219">
    <property type="entry name" value="DPCK"/>
    <property type="match status" value="1"/>
</dbReference>
<dbReference type="PANTHER" id="PTHR10695:SF46">
    <property type="entry name" value="BIFUNCTIONAL COENZYME A SYNTHASE-RELATED"/>
    <property type="match status" value="1"/>
</dbReference>
<comment type="function">
    <text evidence="5">Catalyzes the phosphorylation of the 3'-hydroxyl group of dephosphocoenzyme A to form coenzyme A.</text>
</comment>
<evidence type="ECO:0000256" key="2">
    <source>
        <dbReference type="ARBA" id="ARBA00022741"/>
    </source>
</evidence>
<keyword evidence="5" id="KW-0963">Cytoplasm</keyword>
<evidence type="ECO:0000256" key="5">
    <source>
        <dbReference type="HAMAP-Rule" id="MF_00376"/>
    </source>
</evidence>
<dbReference type="GO" id="GO:0015937">
    <property type="term" value="P:coenzyme A biosynthetic process"/>
    <property type="evidence" value="ECO:0007669"/>
    <property type="project" value="UniProtKB-UniRule"/>
</dbReference>
<dbReference type="InterPro" id="IPR027417">
    <property type="entry name" value="P-loop_NTPase"/>
</dbReference>
<dbReference type="EMBL" id="LT608328">
    <property type="protein sequence ID" value="SCM55141.1"/>
    <property type="molecule type" value="Genomic_DNA"/>
</dbReference>
<dbReference type="GO" id="GO:0004140">
    <property type="term" value="F:dephospho-CoA kinase activity"/>
    <property type="evidence" value="ECO:0007669"/>
    <property type="project" value="UniProtKB-UniRule"/>
</dbReference>
<dbReference type="HAMAP" id="MF_00376">
    <property type="entry name" value="Dephospho_CoA_kinase"/>
    <property type="match status" value="1"/>
</dbReference>
<dbReference type="Pfam" id="PF01121">
    <property type="entry name" value="CoaE"/>
    <property type="match status" value="1"/>
</dbReference>
<reference evidence="7 8" key="1">
    <citation type="submission" date="2016-08" db="EMBL/GenBank/DDBJ databases">
        <authorList>
            <person name="Seilhamer J.J."/>
        </authorList>
    </citation>
    <scope>NUCLEOTIDE SEQUENCE [LARGE SCALE GENOMIC DNA]</scope>
    <source>
        <strain evidence="7">ING2-E5A</strain>
    </source>
</reference>
<dbReference type="Proteomes" id="UP000178485">
    <property type="component" value="Chromosome i"/>
</dbReference>
<dbReference type="GO" id="GO:0005737">
    <property type="term" value="C:cytoplasm"/>
    <property type="evidence" value="ECO:0007669"/>
    <property type="project" value="UniProtKB-SubCell"/>
</dbReference>
<comment type="catalytic activity">
    <reaction evidence="5">
        <text>3'-dephospho-CoA + ATP = ADP + CoA + H(+)</text>
        <dbReference type="Rhea" id="RHEA:18245"/>
        <dbReference type="ChEBI" id="CHEBI:15378"/>
        <dbReference type="ChEBI" id="CHEBI:30616"/>
        <dbReference type="ChEBI" id="CHEBI:57287"/>
        <dbReference type="ChEBI" id="CHEBI:57328"/>
        <dbReference type="ChEBI" id="CHEBI:456216"/>
        <dbReference type="EC" id="2.7.1.24"/>
    </reaction>
</comment>
<keyword evidence="2 5" id="KW-0547">Nucleotide-binding</keyword>
<dbReference type="RefSeq" id="WP_071135681.1">
    <property type="nucleotide sequence ID" value="NZ_DUQN01000105.1"/>
</dbReference>
<dbReference type="EC" id="2.7.1.24" evidence="5 6"/>
<proteinExistence type="inferred from homology"/>
<dbReference type="InterPro" id="IPR001977">
    <property type="entry name" value="Depp_CoAkinase"/>
</dbReference>
<evidence type="ECO:0000256" key="1">
    <source>
        <dbReference type="ARBA" id="ARBA00009018"/>
    </source>
</evidence>
<organism evidence="7 8">
    <name type="scientific">Petrimonas mucosa</name>
    <dbReference type="NCBI Taxonomy" id="1642646"/>
    <lineage>
        <taxon>Bacteria</taxon>
        <taxon>Pseudomonadati</taxon>
        <taxon>Bacteroidota</taxon>
        <taxon>Bacteroidia</taxon>
        <taxon>Bacteroidales</taxon>
        <taxon>Dysgonomonadaceae</taxon>
        <taxon>Petrimonas</taxon>
    </lineage>
</organism>
<evidence type="ECO:0000256" key="6">
    <source>
        <dbReference type="NCBIfam" id="TIGR00152"/>
    </source>
</evidence>
<accession>A0A1G4G335</accession>
<keyword evidence="8" id="KW-1185">Reference proteome</keyword>
<dbReference type="NCBIfam" id="TIGR00152">
    <property type="entry name" value="dephospho-CoA kinase"/>
    <property type="match status" value="1"/>
</dbReference>
<dbReference type="SUPFAM" id="SSF52540">
    <property type="entry name" value="P-loop containing nucleoside triphosphate hydrolases"/>
    <property type="match status" value="1"/>
</dbReference>
<sequence>MKTIRLGVTGGIGSGKSVVCNLLRLYGIPVFDADREAKNLNDSSPVIREKLIGCFGPDLYRNDRLDRKMLAELIFNNEENLRMANAIIHPELARAFGEWAAERNGHPLVAIDAALLFEAGFQSMLDRTVTVVAPLETRIERVVKRDNLSPDQITARANCQLSDERKAELADFVILNDGRHSLLEQVDEILRTLLGR</sequence>
<comment type="similarity">
    <text evidence="1 5">Belongs to the CoaE family.</text>
</comment>
<keyword evidence="4 5" id="KW-0173">Coenzyme A biosynthesis</keyword>
<evidence type="ECO:0000313" key="7">
    <source>
        <dbReference type="EMBL" id="SCM55141.1"/>
    </source>
</evidence>
<comment type="pathway">
    <text evidence="5">Cofactor biosynthesis; coenzyme A biosynthesis; CoA from (R)-pantothenate: step 5/5.</text>
</comment>
<keyword evidence="5 7" id="KW-0418">Kinase</keyword>
<gene>
    <name evidence="5 7" type="primary">coaE</name>
    <name evidence="7" type="ORF">ING2E5A_0055</name>
</gene>